<dbReference type="OrthoDB" id="7195851at2"/>
<organism evidence="4 5">
    <name type="scientific">Sphingomonas gei</name>
    <dbReference type="NCBI Taxonomy" id="1395960"/>
    <lineage>
        <taxon>Bacteria</taxon>
        <taxon>Pseudomonadati</taxon>
        <taxon>Pseudomonadota</taxon>
        <taxon>Alphaproteobacteria</taxon>
        <taxon>Sphingomonadales</taxon>
        <taxon>Sphingomonadaceae</taxon>
        <taxon>Sphingomonas</taxon>
    </lineage>
</organism>
<evidence type="ECO:0000259" key="3">
    <source>
        <dbReference type="PROSITE" id="PS51208"/>
    </source>
</evidence>
<gene>
    <name evidence="4" type="ORF">E5A73_05510</name>
</gene>
<evidence type="ECO:0000256" key="1">
    <source>
        <dbReference type="ARBA" id="ARBA00022729"/>
    </source>
</evidence>
<evidence type="ECO:0000256" key="2">
    <source>
        <dbReference type="SAM" id="SignalP"/>
    </source>
</evidence>
<dbReference type="InterPro" id="IPR005546">
    <property type="entry name" value="Autotransporte_beta"/>
</dbReference>
<dbReference type="Proteomes" id="UP000306147">
    <property type="component" value="Unassembled WGS sequence"/>
</dbReference>
<dbReference type="Gene3D" id="2.40.128.130">
    <property type="entry name" value="Autotransporter beta-domain"/>
    <property type="match status" value="1"/>
</dbReference>
<dbReference type="Pfam" id="PF03797">
    <property type="entry name" value="Autotransporter"/>
    <property type="match status" value="1"/>
</dbReference>
<keyword evidence="5" id="KW-1185">Reference proteome</keyword>
<accession>A0A4V6RBE7</accession>
<dbReference type="SUPFAM" id="SSF103515">
    <property type="entry name" value="Autotransporter"/>
    <property type="match status" value="1"/>
</dbReference>
<dbReference type="SUPFAM" id="SSF51126">
    <property type="entry name" value="Pectin lyase-like"/>
    <property type="match status" value="1"/>
</dbReference>
<dbReference type="EMBL" id="SRXT01000002">
    <property type="protein sequence ID" value="TGX54902.1"/>
    <property type="molecule type" value="Genomic_DNA"/>
</dbReference>
<dbReference type="Gene3D" id="2.160.20.20">
    <property type="match status" value="1"/>
</dbReference>
<feature type="domain" description="Autotransporter" evidence="3">
    <location>
        <begin position="1303"/>
        <end position="1580"/>
    </location>
</feature>
<evidence type="ECO:0000313" key="4">
    <source>
        <dbReference type="EMBL" id="TGX54902.1"/>
    </source>
</evidence>
<dbReference type="NCBIfam" id="TIGR02601">
    <property type="entry name" value="autotrns_rpt"/>
    <property type="match status" value="1"/>
</dbReference>
<dbReference type="InterPro" id="IPR036709">
    <property type="entry name" value="Autotransporte_beta_dom_sf"/>
</dbReference>
<dbReference type="InterPro" id="IPR011050">
    <property type="entry name" value="Pectin_lyase_fold/virulence"/>
</dbReference>
<dbReference type="InterPro" id="IPR013425">
    <property type="entry name" value="Autotrns_rpt"/>
</dbReference>
<reference evidence="4 5" key="1">
    <citation type="submission" date="2019-04" db="EMBL/GenBank/DDBJ databases">
        <title>Sphingomonas psychrotolerans sp. nov., isolated from soil in the Tianshan Mountains, Xinjiang, China.</title>
        <authorList>
            <person name="Luo Y."/>
            <person name="Sheng H."/>
        </authorList>
    </citation>
    <scope>NUCLEOTIDE SEQUENCE [LARGE SCALE GENOMIC DNA]</scope>
    <source>
        <strain evidence="4 5">ZFGT-11</strain>
    </source>
</reference>
<dbReference type="RefSeq" id="WP_135962797.1">
    <property type="nucleotide sequence ID" value="NZ_SRXT01000002.1"/>
</dbReference>
<keyword evidence="1 2" id="KW-0732">Signal</keyword>
<dbReference type="Pfam" id="PF12951">
    <property type="entry name" value="PATR"/>
    <property type="match status" value="1"/>
</dbReference>
<feature type="signal peptide" evidence="2">
    <location>
        <begin position="1"/>
        <end position="34"/>
    </location>
</feature>
<proteinExistence type="predicted"/>
<dbReference type="PROSITE" id="PS51208">
    <property type="entry name" value="AUTOTRANSPORTER"/>
    <property type="match status" value="1"/>
</dbReference>
<dbReference type="InterPro" id="IPR012332">
    <property type="entry name" value="Autotransporter_pectin_lyase_C"/>
</dbReference>
<evidence type="ECO:0000313" key="5">
    <source>
        <dbReference type="Proteomes" id="UP000306147"/>
    </source>
</evidence>
<comment type="caution">
    <text evidence="4">The sequence shown here is derived from an EMBL/GenBank/DDBJ whole genome shotgun (WGS) entry which is preliminary data.</text>
</comment>
<protein>
    <recommendedName>
        <fullName evidence="3">Autotransporter domain-containing protein</fullName>
    </recommendedName>
</protein>
<name>A0A4V6RBE7_9SPHN</name>
<dbReference type="SMART" id="SM00869">
    <property type="entry name" value="Autotransporter"/>
    <property type="match status" value="1"/>
</dbReference>
<feature type="chain" id="PRO_5020346945" description="Autotransporter domain-containing protein" evidence="2">
    <location>
        <begin position="35"/>
        <end position="1580"/>
    </location>
</feature>
<sequence>MNATTTHAHARPTRALMLAGSAFGALLVPFAAQAQNVSANTNADYALTETGTRSGGPRTVDVTTSGGNIALSLGTIQNANSSVNNGAAIAATNTGSGDITISANAISATGTALSYGVDARAQAGDVHITTGTIDSSSNPNSRGISAISAGGAITINADVTNGGLRGIFTGSNGGVFPTSTTITSNVATANGTNQVNAIIAQGDSVNLTSGIARLTNANAAGGTGLYINSGDATVRAGTTEALGNNQAGIWAYADRTLNITSDVVNITQTSYGFHIFHAGDLVIDSGTVTSTGGYGATGIYVATITNSAKITSDTISTLGRESFGIWFDRSGGDLTIDSGTITTGGNNSHGINIVGATGTTKITSDTITTAGSASSGISVASTGAIAIDNTGSIATQGANAFGIDARSTIGAITINSDTVRTVGLGAQGIWAQTTDGDIAINAGTTITTAAGSNTATGATQDAVFGYASGAGAVTVVSDHAETAGDYATAVGAVGGGKVTITSNVAKSAGFQLATVYGSSRNSDVTINATDSAADGVNAYAVEGHAANGALTITSGAATAAHGNAIYGTAGGLVTINATTAVAHGDGGTGVAATGGSVALNIGSASSDGGISVNQSTGMVYRGDAVFAEATSGTIDATIGNATATGAGSDAVHLLANGANGAVTVRITGAASAANGTGLWIDPPGNVNVAVAAGASVSGLTAIDVTAGGTNTIINAGTISGSFGPAILASGKTVLDNSGTLAGGPNSVVVELGASDDQVILRTGSIVNGTIYGGGGTDGAVLIGTGNAAAANQTVAAFSGFDSLAVQSGYWTAGATSGAFSRATIGTDASLELVNGGAGIAGITTPSIVSNGTLVVRSGADAGSTTFGDTIVTGTGGVRFTGTGTATLDGTNSLANSGANTVDAGAKVVVTGSQNGSFVNNGIFQIGTGGTTGTFIGDLVDNGTLIVNRSDAYSFVGVLSGSGIFVKEGTGTITFGTGYAFTGTTVLNGGGIKLTGAVAETTELAVEGNGTVDFSGTDQTVAELAGTSKTAGVNIAGGSLTVNQDTNSSFAGSISGDGGFTKTGSGSLNFTGNSTYTGSTTVDEGRLAVNGSIVSPLTVNTGGTLGGTGSLGNTVIGSGGTWAPGNSIGTQTVIGNLAFAKGSVFAVEVDAAGNADRVNATGSAAIQGGTVQVLAGAGTYAQLTNYTILSAAGGLTGKFDTVTSNFAFLTPFLNYATDRVTLSLVRNDISFTSAAVTANQGAVALAVNSRGFGDALYNAALVQSGASARATFDGLSGELHASLGSELIDGGRRVRDAVLARGLVRGDGIGMWAQALQVYANSRAQDGLGDLSSNRSGVIGGVDFATGSFRFGINGGYVDSDVTVGDRASNAEVKTRLAGASLAWQPEGAFGVQLGGNYAWHDIDTRRVLGTVGIAGTIVGETDAHSAQVFGEVGYDVIEGALDLGLFARVAHDWTDVDAFAETGGAAALTVDSDSRQTSSASAGFRFGGSAPVSAGLSLAPRVSLAYQHAWGDLSGSRNVRFATGSGFGVSGASLGKDALDVDLGLDLVTDAGLRFGIGGFANASREWSDYGGKASISLRF</sequence>